<feature type="domain" description="Ribosome maturation factor RimM PRC barrel" evidence="7">
    <location>
        <begin position="105"/>
        <end position="172"/>
    </location>
</feature>
<dbReference type="HAMAP" id="MF_00014">
    <property type="entry name" value="Ribosome_mat_RimM"/>
    <property type="match status" value="1"/>
</dbReference>
<comment type="subcellular location">
    <subcellularLocation>
        <location evidence="5">Cytoplasm</location>
    </subcellularLocation>
</comment>
<evidence type="ECO:0000259" key="7">
    <source>
        <dbReference type="Pfam" id="PF24986"/>
    </source>
</evidence>
<gene>
    <name evidence="5 8" type="primary">rimM</name>
    <name evidence="8" type="ORF">BRLA_c033320</name>
</gene>
<evidence type="ECO:0000256" key="4">
    <source>
        <dbReference type="ARBA" id="ARBA00023186"/>
    </source>
</evidence>
<dbReference type="Gene3D" id="2.30.30.240">
    <property type="entry name" value="PRC-barrel domain"/>
    <property type="match status" value="1"/>
</dbReference>
<evidence type="ECO:0000259" key="6">
    <source>
        <dbReference type="Pfam" id="PF01782"/>
    </source>
</evidence>
<dbReference type="STRING" id="1042163.BRLA_c033320"/>
<accession>A0A075R728</accession>
<evidence type="ECO:0000313" key="9">
    <source>
        <dbReference type="Proteomes" id="UP000005850"/>
    </source>
</evidence>
<dbReference type="InterPro" id="IPR011033">
    <property type="entry name" value="PRC_barrel-like_sf"/>
</dbReference>
<dbReference type="AlphaFoldDB" id="A0A075R728"/>
<keyword evidence="9" id="KW-1185">Reference proteome</keyword>
<evidence type="ECO:0000256" key="3">
    <source>
        <dbReference type="ARBA" id="ARBA00022552"/>
    </source>
</evidence>
<comment type="subunit">
    <text evidence="5">Binds ribosomal protein uS19.</text>
</comment>
<dbReference type="InterPro" id="IPR036976">
    <property type="entry name" value="RimM_N_sf"/>
</dbReference>
<dbReference type="eggNOG" id="COG0806">
    <property type="taxonomic scope" value="Bacteria"/>
</dbReference>
<keyword evidence="3 5" id="KW-0698">rRNA processing</keyword>
<dbReference type="Gene3D" id="2.40.30.60">
    <property type="entry name" value="RimM"/>
    <property type="match status" value="1"/>
</dbReference>
<proteinExistence type="inferred from homology"/>
<name>A0A075R728_BRELA</name>
<dbReference type="HOGENOM" id="CLU_077636_3_1_9"/>
<organism evidence="8 9">
    <name type="scientific">Brevibacillus laterosporus LMG 15441</name>
    <dbReference type="NCBI Taxonomy" id="1042163"/>
    <lineage>
        <taxon>Bacteria</taxon>
        <taxon>Bacillati</taxon>
        <taxon>Bacillota</taxon>
        <taxon>Bacilli</taxon>
        <taxon>Bacillales</taxon>
        <taxon>Paenibacillaceae</taxon>
        <taxon>Brevibacillus</taxon>
    </lineage>
</organism>
<evidence type="ECO:0000256" key="5">
    <source>
        <dbReference type="HAMAP-Rule" id="MF_00014"/>
    </source>
</evidence>
<dbReference type="InterPro" id="IPR009000">
    <property type="entry name" value="Transl_B-barrel_sf"/>
</dbReference>
<sequence>MTQPKFYTVGKLVNTQGLRGEMRVVSTTDFPDVRFKKGNKLHLFHPSLTEPVIVEIASYREHKDFTILTFKGYSSINDVEKYKGGELKVPETELLELEEDEFYIHQLIGCEVITDTGEVLGKITEVLQPGANDVWVVKGNKGKEIMLPFIDDCIKEVDVQNKKVICHLMDGLL</sequence>
<dbReference type="RefSeq" id="WP_003336876.1">
    <property type="nucleotide sequence ID" value="NZ_CP007806.1"/>
</dbReference>
<dbReference type="Pfam" id="PF01782">
    <property type="entry name" value="RimM"/>
    <property type="match status" value="1"/>
</dbReference>
<dbReference type="GO" id="GO:0042274">
    <property type="term" value="P:ribosomal small subunit biogenesis"/>
    <property type="evidence" value="ECO:0007669"/>
    <property type="project" value="UniProtKB-UniRule"/>
</dbReference>
<dbReference type="InterPro" id="IPR011961">
    <property type="entry name" value="RimM"/>
</dbReference>
<dbReference type="Pfam" id="PF24986">
    <property type="entry name" value="PRC_RimM"/>
    <property type="match status" value="1"/>
</dbReference>
<comment type="similarity">
    <text evidence="5">Belongs to the RimM family.</text>
</comment>
<feature type="domain" description="RimM N-terminal" evidence="6">
    <location>
        <begin position="8"/>
        <end position="92"/>
    </location>
</feature>
<dbReference type="GO" id="GO:0006364">
    <property type="term" value="P:rRNA processing"/>
    <property type="evidence" value="ECO:0007669"/>
    <property type="project" value="UniProtKB-UniRule"/>
</dbReference>
<dbReference type="PANTHER" id="PTHR33692">
    <property type="entry name" value="RIBOSOME MATURATION FACTOR RIMM"/>
    <property type="match status" value="1"/>
</dbReference>
<dbReference type="SUPFAM" id="SSF50346">
    <property type="entry name" value="PRC-barrel domain"/>
    <property type="match status" value="1"/>
</dbReference>
<dbReference type="GO" id="GO:0005737">
    <property type="term" value="C:cytoplasm"/>
    <property type="evidence" value="ECO:0007669"/>
    <property type="project" value="UniProtKB-SubCell"/>
</dbReference>
<dbReference type="EMBL" id="CP007806">
    <property type="protein sequence ID" value="AIG27644.1"/>
    <property type="molecule type" value="Genomic_DNA"/>
</dbReference>
<evidence type="ECO:0000256" key="2">
    <source>
        <dbReference type="ARBA" id="ARBA00022517"/>
    </source>
</evidence>
<reference evidence="8 9" key="1">
    <citation type="journal article" date="2011" name="J. Bacteriol.">
        <title>Genome sequence of Brevibacillus laterosporus LMG 15441, a pathogen of invertebrates.</title>
        <authorList>
            <person name="Djukic M."/>
            <person name="Poehlein A."/>
            <person name="Thurmer A."/>
            <person name="Daniel R."/>
        </authorList>
    </citation>
    <scope>NUCLEOTIDE SEQUENCE [LARGE SCALE GENOMIC DNA]</scope>
    <source>
        <strain evidence="8 9">LMG 15441</strain>
    </source>
</reference>
<evidence type="ECO:0000313" key="8">
    <source>
        <dbReference type="EMBL" id="AIG27644.1"/>
    </source>
</evidence>
<dbReference type="SUPFAM" id="SSF50447">
    <property type="entry name" value="Translation proteins"/>
    <property type="match status" value="1"/>
</dbReference>
<dbReference type="NCBIfam" id="TIGR02273">
    <property type="entry name" value="16S_RimM"/>
    <property type="match status" value="1"/>
</dbReference>
<comment type="function">
    <text evidence="5">An accessory protein needed during the final step in the assembly of 30S ribosomal subunit, possibly for assembly of the head region. Essential for efficient processing of 16S rRNA. May be needed both before and after RbfA during the maturation of 16S rRNA. It has affinity for free ribosomal 30S subunits but not for 70S ribosomes.</text>
</comment>
<dbReference type="Proteomes" id="UP000005850">
    <property type="component" value="Chromosome"/>
</dbReference>
<comment type="domain">
    <text evidence="5">The PRC barrel domain binds ribosomal protein uS19.</text>
</comment>
<protein>
    <recommendedName>
        <fullName evidence="5">Ribosome maturation factor RimM</fullName>
    </recommendedName>
</protein>
<dbReference type="KEGG" id="blr:BRLA_c033320"/>
<dbReference type="InterPro" id="IPR056792">
    <property type="entry name" value="PRC_RimM"/>
</dbReference>
<dbReference type="PANTHER" id="PTHR33692:SF1">
    <property type="entry name" value="RIBOSOME MATURATION FACTOR RIMM"/>
    <property type="match status" value="1"/>
</dbReference>
<keyword evidence="4 5" id="KW-0143">Chaperone</keyword>
<keyword evidence="2 5" id="KW-0690">Ribosome biogenesis</keyword>
<dbReference type="GO" id="GO:0005840">
    <property type="term" value="C:ribosome"/>
    <property type="evidence" value="ECO:0007669"/>
    <property type="project" value="InterPro"/>
</dbReference>
<keyword evidence="1 5" id="KW-0963">Cytoplasm</keyword>
<evidence type="ECO:0000256" key="1">
    <source>
        <dbReference type="ARBA" id="ARBA00022490"/>
    </source>
</evidence>
<dbReference type="InterPro" id="IPR002676">
    <property type="entry name" value="RimM_N"/>
</dbReference>
<dbReference type="GO" id="GO:0043022">
    <property type="term" value="F:ribosome binding"/>
    <property type="evidence" value="ECO:0007669"/>
    <property type="project" value="InterPro"/>
</dbReference>